<evidence type="ECO:0000313" key="9">
    <source>
        <dbReference type="EMBL" id="EDY22364.1"/>
    </source>
</evidence>
<keyword evidence="2 5" id="KW-0689">Ribosomal protein</keyword>
<protein>
    <recommendedName>
        <fullName evidence="4 5">Large ribosomal subunit protein uL2</fullName>
    </recommendedName>
</protein>
<keyword evidence="3 5" id="KW-0687">Ribonucleoprotein</keyword>
<dbReference type="SMART" id="SM01382">
    <property type="entry name" value="Ribosomal_L2_C"/>
    <property type="match status" value="1"/>
</dbReference>
<dbReference type="HAMAP" id="MF_01320_B">
    <property type="entry name" value="Ribosomal_uL2_B"/>
    <property type="match status" value="1"/>
</dbReference>
<proteinExistence type="inferred from homology"/>
<dbReference type="InterPro" id="IPR005880">
    <property type="entry name" value="Ribosomal_uL2_bac/org-type"/>
</dbReference>
<feature type="domain" description="Large ribosomal subunit protein uL2 C-terminal" evidence="7">
    <location>
        <begin position="124"/>
        <end position="255"/>
    </location>
</feature>
<evidence type="ECO:0000259" key="7">
    <source>
        <dbReference type="SMART" id="SM01382"/>
    </source>
</evidence>
<evidence type="ECO:0000256" key="3">
    <source>
        <dbReference type="ARBA" id="ARBA00023274"/>
    </source>
</evidence>
<dbReference type="EMBL" id="ABVL01000001">
    <property type="protein sequence ID" value="EDY22364.1"/>
    <property type="molecule type" value="Genomic_DNA"/>
</dbReference>
<dbReference type="GO" id="GO:0015934">
    <property type="term" value="C:large ribosomal subunit"/>
    <property type="evidence" value="ECO:0007669"/>
    <property type="project" value="InterPro"/>
</dbReference>
<dbReference type="SMART" id="SM01383">
    <property type="entry name" value="Ribosomal_L2"/>
    <property type="match status" value="1"/>
</dbReference>
<dbReference type="eggNOG" id="COG0090">
    <property type="taxonomic scope" value="Bacteria"/>
</dbReference>
<comment type="function">
    <text evidence="5">One of the primary rRNA binding proteins. Required for association of the 30S and 50S subunits to form the 70S ribosome, for tRNA binding and peptide bond formation. It has been suggested to have peptidyltransferase activity; this is somewhat controversial. Makes several contacts with the 16S rRNA in the 70S ribosome.</text>
</comment>
<dbReference type="InParanoid" id="B4CUX6"/>
<dbReference type="GO" id="GO:0002181">
    <property type="term" value="P:cytoplasmic translation"/>
    <property type="evidence" value="ECO:0007669"/>
    <property type="project" value="TreeGrafter"/>
</dbReference>
<dbReference type="InterPro" id="IPR022669">
    <property type="entry name" value="Ribosomal_uL2_C"/>
</dbReference>
<evidence type="ECO:0000256" key="1">
    <source>
        <dbReference type="ARBA" id="ARBA00005636"/>
    </source>
</evidence>
<evidence type="ECO:0000256" key="4">
    <source>
        <dbReference type="ARBA" id="ARBA00035242"/>
    </source>
</evidence>
<dbReference type="PIRSF" id="PIRSF002158">
    <property type="entry name" value="Ribosomal_L2"/>
    <property type="match status" value="1"/>
</dbReference>
<dbReference type="FunFam" id="2.40.50.140:FF:000003">
    <property type="entry name" value="50S ribosomal protein L2"/>
    <property type="match status" value="1"/>
</dbReference>
<dbReference type="NCBIfam" id="TIGR01171">
    <property type="entry name" value="rplB_bact"/>
    <property type="match status" value="1"/>
</dbReference>
<evidence type="ECO:0000313" key="10">
    <source>
        <dbReference type="Proteomes" id="UP000005824"/>
    </source>
</evidence>
<dbReference type="GO" id="GO:0003735">
    <property type="term" value="F:structural constituent of ribosome"/>
    <property type="evidence" value="ECO:0007669"/>
    <property type="project" value="InterPro"/>
</dbReference>
<dbReference type="InterPro" id="IPR012340">
    <property type="entry name" value="NA-bd_OB-fold"/>
</dbReference>
<name>B4CUX6_9BACT</name>
<dbReference type="RefSeq" id="WP_006977816.1">
    <property type="nucleotide sequence ID" value="NZ_ABVL01000001.1"/>
</dbReference>
<accession>B4CUX6</accession>
<feature type="region of interest" description="Disordered" evidence="6">
    <location>
        <begin position="224"/>
        <end position="288"/>
    </location>
</feature>
<dbReference type="Pfam" id="PF03947">
    <property type="entry name" value="Ribosomal_L2_C"/>
    <property type="match status" value="1"/>
</dbReference>
<gene>
    <name evidence="5" type="primary">rplB</name>
    <name evidence="9" type="ORF">CfE428DRAFT_0489</name>
</gene>
<dbReference type="InterPro" id="IPR002171">
    <property type="entry name" value="Ribosomal_uL2"/>
</dbReference>
<dbReference type="Proteomes" id="UP000005824">
    <property type="component" value="Unassembled WGS sequence"/>
</dbReference>
<dbReference type="GO" id="GO:0019843">
    <property type="term" value="F:rRNA binding"/>
    <property type="evidence" value="ECO:0007669"/>
    <property type="project" value="UniProtKB-UniRule"/>
</dbReference>
<dbReference type="Pfam" id="PF00181">
    <property type="entry name" value="Ribosomal_L2_N"/>
    <property type="match status" value="1"/>
</dbReference>
<evidence type="ECO:0000256" key="5">
    <source>
        <dbReference type="HAMAP-Rule" id="MF_01320"/>
    </source>
</evidence>
<dbReference type="InterPro" id="IPR014722">
    <property type="entry name" value="Rib_uL2_dom2"/>
</dbReference>
<sequence>MALKTFRPLTPTNRFKALPAFDEITKTKPEKSLVVIKRRSGGRNNNGRITCRHIGGGHKQKYRIIDFKRKKRNVEAEVKAIEYDPNRTCRIALLQYPDGEKAYILAPVGLNVGDKVSAGEAVEPKIGNALPLSAIPLGTAIHNVELVAGRGGQIARSAGQLVMLNNREGDYALVKLPSGEIRKIHIKCYATIGQVGNTEHMNVSSGKAGRSRWRGVRPTVRGMVMNPVDHPMGGGQGKSKGGGGRHHPMSPWGQLAKGFKTRRKHKPSNSFIIERRKSKKKSQVTTDY</sequence>
<dbReference type="SUPFAM" id="SSF50249">
    <property type="entry name" value="Nucleic acid-binding proteins"/>
    <property type="match status" value="1"/>
</dbReference>
<dbReference type="FunFam" id="2.30.30.30:FF:000001">
    <property type="entry name" value="50S ribosomal protein L2"/>
    <property type="match status" value="1"/>
</dbReference>
<keyword evidence="10" id="KW-1185">Reference proteome</keyword>
<keyword evidence="5" id="KW-0699">rRNA-binding</keyword>
<dbReference type="PANTHER" id="PTHR13691">
    <property type="entry name" value="RIBOSOMAL PROTEIN L2"/>
    <property type="match status" value="1"/>
</dbReference>
<dbReference type="SUPFAM" id="SSF50104">
    <property type="entry name" value="Translation proteins SH3-like domain"/>
    <property type="match status" value="1"/>
</dbReference>
<dbReference type="FunFam" id="4.10.950.10:FF:000001">
    <property type="entry name" value="50S ribosomal protein L2"/>
    <property type="match status" value="1"/>
</dbReference>
<dbReference type="FunCoup" id="B4CUX6">
    <property type="interactions" value="711"/>
</dbReference>
<feature type="domain" description="Large ribosomal subunit protein uL2 RNA-binding" evidence="8">
    <location>
        <begin position="42"/>
        <end position="118"/>
    </location>
</feature>
<evidence type="ECO:0000256" key="6">
    <source>
        <dbReference type="SAM" id="MobiDB-lite"/>
    </source>
</evidence>
<comment type="similarity">
    <text evidence="1 5">Belongs to the universal ribosomal protein uL2 family.</text>
</comment>
<dbReference type="AlphaFoldDB" id="B4CUX6"/>
<dbReference type="PANTHER" id="PTHR13691:SF5">
    <property type="entry name" value="LARGE RIBOSOMAL SUBUNIT PROTEIN UL2M"/>
    <property type="match status" value="1"/>
</dbReference>
<dbReference type="InterPro" id="IPR014726">
    <property type="entry name" value="Ribosomal_uL2_dom3"/>
</dbReference>
<dbReference type="Gene3D" id="2.30.30.30">
    <property type="match status" value="1"/>
</dbReference>
<keyword evidence="5" id="KW-0694">RNA-binding</keyword>
<evidence type="ECO:0000259" key="8">
    <source>
        <dbReference type="SMART" id="SM01383"/>
    </source>
</evidence>
<comment type="caution">
    <text evidence="9">The sequence shown here is derived from an EMBL/GenBank/DDBJ whole genome shotgun (WGS) entry which is preliminary data.</text>
</comment>
<dbReference type="Gene3D" id="2.40.50.140">
    <property type="entry name" value="Nucleic acid-binding proteins"/>
    <property type="match status" value="1"/>
</dbReference>
<feature type="compositionally biased region" description="Gly residues" evidence="6">
    <location>
        <begin position="232"/>
        <end position="242"/>
    </location>
</feature>
<dbReference type="GO" id="GO:0016740">
    <property type="term" value="F:transferase activity"/>
    <property type="evidence" value="ECO:0007669"/>
    <property type="project" value="InterPro"/>
</dbReference>
<reference evidence="9 10" key="1">
    <citation type="journal article" date="2011" name="J. Bacteriol.">
        <title>Genome sequence of Chthoniobacter flavus Ellin428, an aerobic heterotrophic soil bacterium.</title>
        <authorList>
            <person name="Kant R."/>
            <person name="van Passel M.W."/>
            <person name="Palva A."/>
            <person name="Lucas S."/>
            <person name="Lapidus A."/>
            <person name="Glavina Del Rio T."/>
            <person name="Dalin E."/>
            <person name="Tice H."/>
            <person name="Bruce D."/>
            <person name="Goodwin L."/>
            <person name="Pitluck S."/>
            <person name="Larimer F.W."/>
            <person name="Land M.L."/>
            <person name="Hauser L."/>
            <person name="Sangwan P."/>
            <person name="de Vos W.M."/>
            <person name="Janssen P.H."/>
            <person name="Smidt H."/>
        </authorList>
    </citation>
    <scope>NUCLEOTIDE SEQUENCE [LARGE SCALE GENOMIC DNA]</scope>
    <source>
        <strain evidence="9 10">Ellin428</strain>
    </source>
</reference>
<comment type="subunit">
    <text evidence="5">Part of the 50S ribosomal subunit. Forms a bridge to the 30S subunit in the 70S ribosome.</text>
</comment>
<dbReference type="InterPro" id="IPR008991">
    <property type="entry name" value="Translation_prot_SH3-like_sf"/>
</dbReference>
<dbReference type="STRING" id="497964.CfE428DRAFT_0489"/>
<evidence type="ECO:0000256" key="2">
    <source>
        <dbReference type="ARBA" id="ARBA00022980"/>
    </source>
</evidence>
<organism evidence="9 10">
    <name type="scientific">Chthoniobacter flavus Ellin428</name>
    <dbReference type="NCBI Taxonomy" id="497964"/>
    <lineage>
        <taxon>Bacteria</taxon>
        <taxon>Pseudomonadati</taxon>
        <taxon>Verrucomicrobiota</taxon>
        <taxon>Spartobacteria</taxon>
        <taxon>Chthoniobacterales</taxon>
        <taxon>Chthoniobacteraceae</taxon>
        <taxon>Chthoniobacter</taxon>
    </lineage>
</organism>
<dbReference type="InterPro" id="IPR022666">
    <property type="entry name" value="Ribosomal_uL2_RNA-bd_dom"/>
</dbReference>
<dbReference type="Gene3D" id="4.10.950.10">
    <property type="entry name" value="Ribosomal protein L2, domain 3"/>
    <property type="match status" value="1"/>
</dbReference>